<evidence type="ECO:0000256" key="3">
    <source>
        <dbReference type="ARBA" id="ARBA00022679"/>
    </source>
</evidence>
<dbReference type="InterPro" id="IPR049560">
    <property type="entry name" value="MeTrfase_RsmB-F_NOP2_cat"/>
</dbReference>
<keyword evidence="4 6" id="KW-0949">S-adenosyl-L-methionine</keyword>
<dbReference type="OrthoDB" id="9810297at2"/>
<feature type="compositionally biased region" description="Basic residues" evidence="7">
    <location>
        <begin position="219"/>
        <end position="254"/>
    </location>
</feature>
<dbReference type="InterPro" id="IPR006027">
    <property type="entry name" value="NusB_RsmB_TIM44"/>
</dbReference>
<dbReference type="GO" id="GO:0006355">
    <property type="term" value="P:regulation of DNA-templated transcription"/>
    <property type="evidence" value="ECO:0007669"/>
    <property type="project" value="InterPro"/>
</dbReference>
<dbReference type="Pfam" id="PF01189">
    <property type="entry name" value="Methyltr_RsmB-F"/>
    <property type="match status" value="1"/>
</dbReference>
<feature type="compositionally biased region" description="Basic residues" evidence="7">
    <location>
        <begin position="277"/>
        <end position="290"/>
    </location>
</feature>
<dbReference type="PROSITE" id="PS01153">
    <property type="entry name" value="NOL1_NOP2_SUN"/>
    <property type="match status" value="1"/>
</dbReference>
<name>A0A5M8QHV3_9MICO</name>
<dbReference type="InterPro" id="IPR023267">
    <property type="entry name" value="RCMT"/>
</dbReference>
<dbReference type="PRINTS" id="PR02008">
    <property type="entry name" value="RCMTFAMILY"/>
</dbReference>
<keyword evidence="5 6" id="KW-0694">RNA-binding</keyword>
<keyword evidence="10" id="KW-1185">Reference proteome</keyword>
<feature type="compositionally biased region" description="Basic residues" evidence="7">
    <location>
        <begin position="178"/>
        <end position="204"/>
    </location>
</feature>
<sequence>MIPSPSTASDPHANGTHAHRLRRQPRRRSPQPRGARARPRGGRRRHARRLAAGPQARADADAGRCTCRRARAAGDRGRPPRRRGDDRDRGARCRARRDRGVRRARARAAAVGAGARLDQPALLAAARLPRRRARAARAHRRPQRHGRERLPARRGARRGTGGADARGRDPGGRDRGRPARAARRARRPRARRGRRRDRGRHRRLRGADGGAELRAEAHARRRRARPRRHRARRARALARRDARARRARGRRRRAREAAGARPLRRGAHAAGPGGARGPRRDRRHRQRPARAARGAACRAAADAGCRLAARPRRQRRLRGGVVSQERQHAPGAREVARDVVLAVDQDDAYANLLLPARIRETRLTPADAAFATELAYGTLRWQGQHDALIADAAGRPIDQIDPTTLATLRIGSHQLSRMRTPAHAAVHETVALLGRHRGRAGFANAVLRRLAEVPAEERLARLTAGLADDERLALETGHPAWVLRALRRSLDREGAADELGALLAADNDPPAVQLVALPGLADPADLDLPATASPIGRVAPPGDPARLPQIAGGSWRVQDSGSQLAALALSRARPVAAGERWLDLCAGPGGKAALLAAEAAASGARLEANEVGPHRARLVREAVRAIEPRPQVVTGDGRRYGRGETEGAFDRILLDAPCTGLGALRRRPEARWRKQPSDVPGLAALQGELLEAAARAVAPGGLIAYVTCSPHLAETRAVVDRAAALGLVPVDTRAVVRELSPGIELGETGDAVQLWPHRNGTDAMFVQLLTTAPDAAVAEAAPAGR</sequence>
<evidence type="ECO:0000256" key="6">
    <source>
        <dbReference type="PROSITE-ProRule" id="PRU01023"/>
    </source>
</evidence>
<comment type="similarity">
    <text evidence="1 6">Belongs to the class I-like SAM-binding methyltransferase superfamily. RsmB/NOP family.</text>
</comment>
<dbReference type="GO" id="GO:0003723">
    <property type="term" value="F:RNA binding"/>
    <property type="evidence" value="ECO:0007669"/>
    <property type="project" value="UniProtKB-UniRule"/>
</dbReference>
<feature type="binding site" evidence="6">
    <location>
        <position position="610"/>
    </location>
    <ligand>
        <name>S-adenosyl-L-methionine</name>
        <dbReference type="ChEBI" id="CHEBI:59789"/>
    </ligand>
</feature>
<keyword evidence="2 6" id="KW-0489">Methyltransferase</keyword>
<dbReference type="SUPFAM" id="SSF48013">
    <property type="entry name" value="NusB-like"/>
    <property type="match status" value="1"/>
</dbReference>
<feature type="domain" description="SAM-dependent MTase RsmB/NOP-type" evidence="8">
    <location>
        <begin position="474"/>
        <end position="772"/>
    </location>
</feature>
<feature type="compositionally biased region" description="Basic residues" evidence="7">
    <location>
        <begin position="17"/>
        <end position="49"/>
    </location>
</feature>
<dbReference type="CDD" id="cd02440">
    <property type="entry name" value="AdoMet_MTases"/>
    <property type="match status" value="1"/>
</dbReference>
<feature type="binding site" evidence="6">
    <location>
        <position position="636"/>
    </location>
    <ligand>
        <name>S-adenosyl-L-methionine</name>
        <dbReference type="ChEBI" id="CHEBI:59789"/>
    </ligand>
</feature>
<feature type="compositionally biased region" description="Basic residues" evidence="7">
    <location>
        <begin position="92"/>
        <end position="102"/>
    </location>
</feature>
<evidence type="ECO:0000256" key="7">
    <source>
        <dbReference type="SAM" id="MobiDB-lite"/>
    </source>
</evidence>
<dbReference type="InterPro" id="IPR001678">
    <property type="entry name" value="MeTrfase_RsmB-F_NOP2_dom"/>
</dbReference>
<dbReference type="GO" id="GO:0001510">
    <property type="term" value="P:RNA methylation"/>
    <property type="evidence" value="ECO:0007669"/>
    <property type="project" value="InterPro"/>
</dbReference>
<dbReference type="EMBL" id="VOIR01000013">
    <property type="protein sequence ID" value="KAA6433932.1"/>
    <property type="molecule type" value="Genomic_DNA"/>
</dbReference>
<dbReference type="Gene3D" id="3.40.50.150">
    <property type="entry name" value="Vaccinia Virus protein VP39"/>
    <property type="match status" value="1"/>
</dbReference>
<evidence type="ECO:0000256" key="5">
    <source>
        <dbReference type="ARBA" id="ARBA00022884"/>
    </source>
</evidence>
<reference evidence="9 10" key="1">
    <citation type="submission" date="2019-08" db="EMBL/GenBank/DDBJ databases">
        <title>Agrococcus lahaulensis sp. nov., isolated from a cold desert of the Indian Himalayas.</title>
        <authorList>
            <person name="Qu J.H."/>
        </authorList>
    </citation>
    <scope>NUCLEOTIDE SEQUENCE [LARGE SCALE GENOMIC DNA]</scope>
    <source>
        <strain evidence="9 10">NS18</strain>
    </source>
</reference>
<dbReference type="SUPFAM" id="SSF53335">
    <property type="entry name" value="S-adenosyl-L-methionine-dependent methyltransferases"/>
    <property type="match status" value="1"/>
</dbReference>
<dbReference type="Gene3D" id="1.10.940.10">
    <property type="entry name" value="NusB-like"/>
    <property type="match status" value="1"/>
</dbReference>
<dbReference type="Pfam" id="PF01029">
    <property type="entry name" value="NusB"/>
    <property type="match status" value="1"/>
</dbReference>
<evidence type="ECO:0000313" key="9">
    <source>
        <dbReference type="EMBL" id="KAA6433932.1"/>
    </source>
</evidence>
<feature type="active site" description="Nucleophile" evidence="6">
    <location>
        <position position="708"/>
    </location>
</feature>
<evidence type="ECO:0000259" key="8">
    <source>
        <dbReference type="PROSITE" id="PS51686"/>
    </source>
</evidence>
<feature type="compositionally biased region" description="Basic and acidic residues" evidence="7">
    <location>
        <begin position="72"/>
        <end position="91"/>
    </location>
</feature>
<dbReference type="PANTHER" id="PTHR22807">
    <property type="entry name" value="NOP2 YEAST -RELATED NOL1/NOP2/FMU SUN DOMAIN-CONTAINING"/>
    <property type="match status" value="1"/>
</dbReference>
<gene>
    <name evidence="9" type="ORF">FQ330_06605</name>
</gene>
<feature type="compositionally biased region" description="Basic and acidic residues" evidence="7">
    <location>
        <begin position="165"/>
        <end position="177"/>
    </location>
</feature>
<dbReference type="PROSITE" id="PS51686">
    <property type="entry name" value="SAM_MT_RSMB_NOP"/>
    <property type="match status" value="1"/>
</dbReference>
<evidence type="ECO:0000256" key="1">
    <source>
        <dbReference type="ARBA" id="ARBA00007494"/>
    </source>
</evidence>
<feature type="region of interest" description="Disordered" evidence="7">
    <location>
        <begin position="1"/>
        <end position="102"/>
    </location>
</feature>
<feature type="compositionally biased region" description="Basic residues" evidence="7">
    <location>
        <begin position="130"/>
        <end position="157"/>
    </location>
</feature>
<feature type="binding site" evidence="6">
    <location>
        <position position="655"/>
    </location>
    <ligand>
        <name>S-adenosyl-L-methionine</name>
        <dbReference type="ChEBI" id="CHEBI:59789"/>
    </ligand>
</feature>
<protein>
    <recommendedName>
        <fullName evidence="8">SAM-dependent MTase RsmB/NOP-type domain-containing protein</fullName>
    </recommendedName>
</protein>
<comment type="caution">
    <text evidence="9">The sequence shown here is derived from an EMBL/GenBank/DDBJ whole genome shotgun (WGS) entry which is preliminary data.</text>
</comment>
<accession>A0A5M8QHV3</accession>
<dbReference type="Proteomes" id="UP000323221">
    <property type="component" value="Unassembled WGS sequence"/>
</dbReference>
<dbReference type="AlphaFoldDB" id="A0A5M8QHV3"/>
<dbReference type="GO" id="GO:0008173">
    <property type="term" value="F:RNA methyltransferase activity"/>
    <property type="evidence" value="ECO:0007669"/>
    <property type="project" value="InterPro"/>
</dbReference>
<evidence type="ECO:0000256" key="2">
    <source>
        <dbReference type="ARBA" id="ARBA00022603"/>
    </source>
</evidence>
<dbReference type="InterPro" id="IPR035926">
    <property type="entry name" value="NusB-like_sf"/>
</dbReference>
<evidence type="ECO:0000256" key="4">
    <source>
        <dbReference type="ARBA" id="ARBA00022691"/>
    </source>
</evidence>
<dbReference type="InterPro" id="IPR018314">
    <property type="entry name" value="RsmB/NOL1/NOP2-like_CS"/>
</dbReference>
<dbReference type="InterPro" id="IPR029063">
    <property type="entry name" value="SAM-dependent_MTases_sf"/>
</dbReference>
<evidence type="ECO:0000313" key="10">
    <source>
        <dbReference type="Proteomes" id="UP000323221"/>
    </source>
</evidence>
<feature type="region of interest" description="Disordered" evidence="7">
    <location>
        <begin position="130"/>
        <end position="295"/>
    </location>
</feature>
<feature type="binding site" evidence="6">
    <location>
        <begin position="585"/>
        <end position="591"/>
    </location>
    <ligand>
        <name>S-adenosyl-L-methionine</name>
        <dbReference type="ChEBI" id="CHEBI:59789"/>
    </ligand>
</feature>
<dbReference type="PANTHER" id="PTHR22807:SF53">
    <property type="entry name" value="RIBOSOMAL RNA SMALL SUBUNIT METHYLTRANSFERASE B-RELATED"/>
    <property type="match status" value="1"/>
</dbReference>
<proteinExistence type="inferred from homology"/>
<organism evidence="9 10">
    <name type="scientific">Agrococcus sediminis</name>
    <dbReference type="NCBI Taxonomy" id="2599924"/>
    <lineage>
        <taxon>Bacteria</taxon>
        <taxon>Bacillati</taxon>
        <taxon>Actinomycetota</taxon>
        <taxon>Actinomycetes</taxon>
        <taxon>Micrococcales</taxon>
        <taxon>Microbacteriaceae</taxon>
        <taxon>Agrococcus</taxon>
    </lineage>
</organism>
<keyword evidence="3 6" id="KW-0808">Transferase</keyword>